<dbReference type="GO" id="GO:0008514">
    <property type="term" value="F:organic anion transmembrane transporter activity"/>
    <property type="evidence" value="ECO:0007669"/>
    <property type="project" value="UniProtKB-ARBA"/>
</dbReference>
<reference evidence="10 12" key="2">
    <citation type="journal article" date="2013" name="Nature">
        <title>Insights into bilaterian evolution from three spiralian genomes.</title>
        <authorList>
            <person name="Simakov O."/>
            <person name="Marletaz F."/>
            <person name="Cho S.J."/>
            <person name="Edsinger-Gonzales E."/>
            <person name="Havlak P."/>
            <person name="Hellsten U."/>
            <person name="Kuo D.H."/>
            <person name="Larsson T."/>
            <person name="Lv J."/>
            <person name="Arendt D."/>
            <person name="Savage R."/>
            <person name="Osoegawa K."/>
            <person name="de Jong P."/>
            <person name="Grimwood J."/>
            <person name="Chapman J.A."/>
            <person name="Shapiro H."/>
            <person name="Aerts A."/>
            <person name="Otillar R.P."/>
            <person name="Terry A.Y."/>
            <person name="Boore J.L."/>
            <person name="Grigoriev I.V."/>
            <person name="Lindberg D.R."/>
            <person name="Seaver E.C."/>
            <person name="Weisblat D.A."/>
            <person name="Putnam N.H."/>
            <person name="Rokhsar D.S."/>
        </authorList>
    </citation>
    <scope>NUCLEOTIDE SEQUENCE</scope>
    <source>
        <strain evidence="10 12">I ESC-2004</strain>
    </source>
</reference>
<evidence type="ECO:0000313" key="11">
    <source>
        <dbReference type="EnsemblMetazoa" id="CapteP176886"/>
    </source>
</evidence>
<dbReference type="GO" id="GO:0016324">
    <property type="term" value="C:apical plasma membrane"/>
    <property type="evidence" value="ECO:0007669"/>
    <property type="project" value="UniProtKB-ARBA"/>
</dbReference>
<dbReference type="GO" id="GO:0016887">
    <property type="term" value="F:ATP hydrolysis activity"/>
    <property type="evidence" value="ECO:0007669"/>
    <property type="project" value="InterPro"/>
</dbReference>
<comment type="subcellular location">
    <subcellularLocation>
        <location evidence="1">Membrane</location>
        <topology evidence="1">Multi-pass membrane protein</topology>
    </subcellularLocation>
</comment>
<feature type="domain" description="ABC transporter" evidence="9">
    <location>
        <begin position="4"/>
        <end position="251"/>
    </location>
</feature>
<keyword evidence="8" id="KW-0472">Membrane</keyword>
<organism evidence="10">
    <name type="scientific">Capitella teleta</name>
    <name type="common">Polychaete worm</name>
    <dbReference type="NCBI Taxonomy" id="283909"/>
    <lineage>
        <taxon>Eukaryota</taxon>
        <taxon>Metazoa</taxon>
        <taxon>Spiralia</taxon>
        <taxon>Lophotrochozoa</taxon>
        <taxon>Annelida</taxon>
        <taxon>Polychaeta</taxon>
        <taxon>Sedentaria</taxon>
        <taxon>Scolecida</taxon>
        <taxon>Capitellidae</taxon>
        <taxon>Capitella</taxon>
    </lineage>
</organism>
<keyword evidence="6" id="KW-0067">ATP-binding</keyword>
<reference evidence="12" key="1">
    <citation type="submission" date="2012-12" db="EMBL/GenBank/DDBJ databases">
        <authorList>
            <person name="Hellsten U."/>
            <person name="Grimwood J."/>
            <person name="Chapman J.A."/>
            <person name="Shapiro H."/>
            <person name="Aerts A."/>
            <person name="Otillar R.P."/>
            <person name="Terry A.Y."/>
            <person name="Boore J.L."/>
            <person name="Simakov O."/>
            <person name="Marletaz F."/>
            <person name="Cho S.-J."/>
            <person name="Edsinger-Gonzales E."/>
            <person name="Havlak P."/>
            <person name="Kuo D.-H."/>
            <person name="Larsson T."/>
            <person name="Lv J."/>
            <person name="Arendt D."/>
            <person name="Savage R."/>
            <person name="Osoegawa K."/>
            <person name="de Jong P."/>
            <person name="Lindberg D.R."/>
            <person name="Seaver E.C."/>
            <person name="Weisblat D.A."/>
            <person name="Putnam N.H."/>
            <person name="Grigoriev I.V."/>
            <person name="Rokhsar D.S."/>
        </authorList>
    </citation>
    <scope>NUCLEOTIDE SEQUENCE</scope>
    <source>
        <strain evidence="12">I ESC-2004</strain>
    </source>
</reference>
<dbReference type="PANTHER" id="PTHR48041">
    <property type="entry name" value="ABC TRANSPORTER G FAMILY MEMBER 28"/>
    <property type="match status" value="1"/>
</dbReference>
<protein>
    <recommendedName>
        <fullName evidence="9">ABC transporter domain-containing protein</fullName>
    </recommendedName>
</protein>
<keyword evidence="7" id="KW-1133">Transmembrane helix</keyword>
<dbReference type="EMBL" id="AMQN01004875">
    <property type="status" value="NOT_ANNOTATED_CDS"/>
    <property type="molecule type" value="Genomic_DNA"/>
</dbReference>
<dbReference type="GO" id="GO:0005524">
    <property type="term" value="F:ATP binding"/>
    <property type="evidence" value="ECO:0007669"/>
    <property type="project" value="UniProtKB-KW"/>
</dbReference>
<accession>R7VDL0</accession>
<dbReference type="HOGENOM" id="CLU_000604_1_10_1"/>
<dbReference type="EMBL" id="KB294550">
    <property type="protein sequence ID" value="ELU14401.1"/>
    <property type="molecule type" value="Genomic_DNA"/>
</dbReference>
<keyword evidence="12" id="KW-1185">Reference proteome</keyword>
<dbReference type="InterPro" id="IPR050352">
    <property type="entry name" value="ABCG_transporters"/>
</dbReference>
<dbReference type="InterPro" id="IPR003593">
    <property type="entry name" value="AAA+_ATPase"/>
</dbReference>
<proteinExistence type="inferred from homology"/>
<dbReference type="AlphaFoldDB" id="R7VDL0"/>
<dbReference type="InterPro" id="IPR043926">
    <property type="entry name" value="ABCG_dom"/>
</dbReference>
<dbReference type="InterPro" id="IPR027417">
    <property type="entry name" value="P-loop_NTPase"/>
</dbReference>
<dbReference type="STRING" id="283909.R7VDL0"/>
<keyword evidence="5" id="KW-0547">Nucleotide-binding</keyword>
<dbReference type="GO" id="GO:0015562">
    <property type="term" value="F:efflux transmembrane transporter activity"/>
    <property type="evidence" value="ECO:0007669"/>
    <property type="project" value="UniProtKB-ARBA"/>
</dbReference>
<evidence type="ECO:0000313" key="12">
    <source>
        <dbReference type="Proteomes" id="UP000014760"/>
    </source>
</evidence>
<evidence type="ECO:0000256" key="4">
    <source>
        <dbReference type="ARBA" id="ARBA00022692"/>
    </source>
</evidence>
<dbReference type="InterPro" id="IPR003439">
    <property type="entry name" value="ABC_transporter-like_ATP-bd"/>
</dbReference>
<dbReference type="EMBL" id="AMQN01004874">
    <property type="status" value="NOT_ANNOTATED_CDS"/>
    <property type="molecule type" value="Genomic_DNA"/>
</dbReference>
<dbReference type="GO" id="GO:0140359">
    <property type="term" value="F:ABC-type transporter activity"/>
    <property type="evidence" value="ECO:0007669"/>
    <property type="project" value="InterPro"/>
</dbReference>
<dbReference type="SMART" id="SM00382">
    <property type="entry name" value="AAA"/>
    <property type="match status" value="1"/>
</dbReference>
<evidence type="ECO:0000256" key="5">
    <source>
        <dbReference type="ARBA" id="ARBA00022741"/>
    </source>
</evidence>
<dbReference type="EnsemblMetazoa" id="CapteT176886">
    <property type="protein sequence ID" value="CapteP176886"/>
    <property type="gene ID" value="CapteG176886"/>
</dbReference>
<comment type="similarity">
    <text evidence="2">Belongs to the ABC transporter superfamily. ABCG family. Eye pigment precursor importer (TC 3.A.1.204) subfamily.</text>
</comment>
<name>R7VDL0_CAPTE</name>
<dbReference type="PROSITE" id="PS50893">
    <property type="entry name" value="ABC_TRANSPORTER_2"/>
    <property type="match status" value="1"/>
</dbReference>
<dbReference type="EMBL" id="AMQN01004873">
    <property type="status" value="NOT_ANNOTATED_CDS"/>
    <property type="molecule type" value="Genomic_DNA"/>
</dbReference>
<dbReference type="OMA" id="GRDTMAY"/>
<dbReference type="Proteomes" id="UP000014760">
    <property type="component" value="Unassembled WGS sequence"/>
</dbReference>
<evidence type="ECO:0000313" key="10">
    <source>
        <dbReference type="EMBL" id="ELU14401.1"/>
    </source>
</evidence>
<dbReference type="OrthoDB" id="66620at2759"/>
<evidence type="ECO:0000256" key="8">
    <source>
        <dbReference type="ARBA" id="ARBA00023136"/>
    </source>
</evidence>
<dbReference type="PANTHER" id="PTHR48041:SF116">
    <property type="entry name" value="PROTEIN BROWN"/>
    <property type="match status" value="1"/>
</dbReference>
<dbReference type="Pfam" id="PF19055">
    <property type="entry name" value="ABC2_membrane_7"/>
    <property type="match status" value="1"/>
</dbReference>
<evidence type="ECO:0000256" key="2">
    <source>
        <dbReference type="ARBA" id="ARBA00005814"/>
    </source>
</evidence>
<evidence type="ECO:0000259" key="9">
    <source>
        <dbReference type="PROSITE" id="PS50893"/>
    </source>
</evidence>
<keyword evidence="3" id="KW-0813">Transport</keyword>
<dbReference type="SUPFAM" id="SSF52540">
    <property type="entry name" value="P-loop containing nucleoside triphosphate hydrolases"/>
    <property type="match status" value="1"/>
</dbReference>
<evidence type="ECO:0000256" key="7">
    <source>
        <dbReference type="ARBA" id="ARBA00022989"/>
    </source>
</evidence>
<reference evidence="11" key="3">
    <citation type="submission" date="2015-06" db="UniProtKB">
        <authorList>
            <consortium name="EnsemblMetazoa"/>
        </authorList>
    </citation>
    <scope>IDENTIFICATION</scope>
</reference>
<evidence type="ECO:0000256" key="6">
    <source>
        <dbReference type="ARBA" id="ARBA00022840"/>
    </source>
</evidence>
<gene>
    <name evidence="10" type="ORF">CAPTEDRAFT_176886</name>
</gene>
<dbReference type="Gene3D" id="3.40.50.300">
    <property type="entry name" value="P-loop containing nucleotide triphosphate hydrolases"/>
    <property type="match status" value="1"/>
</dbReference>
<dbReference type="FunFam" id="3.40.50.300:FF:000622">
    <property type="entry name" value="ATP-binding cassette sub-family G member 2"/>
    <property type="match status" value="1"/>
</dbReference>
<evidence type="ECO:0000256" key="1">
    <source>
        <dbReference type="ARBA" id="ARBA00004141"/>
    </source>
</evidence>
<evidence type="ECO:0000256" key="3">
    <source>
        <dbReference type="ARBA" id="ARBA00022448"/>
    </source>
</evidence>
<dbReference type="Pfam" id="PF00005">
    <property type="entry name" value="ABC_tran"/>
    <property type="match status" value="1"/>
</dbReference>
<sequence length="299" mass="32402">MKTITLHDVSYEVFTENGCFRKASTNKILHRISAQFTPGLNAIFGPTGGGKSTLLDVISGRKPRSMLTGQVLIDGKKPPKNLQCMVGYVVQDDFLTGTLTVRENLMFSANLRLPTSISREDKRKKINHLLVDLGLGSCADSLVGSLLSRGISGGERKRTAIGMELSIDPSVLILDEPTTGLDATTARSVMTLLQSLSTKGKTVICSVHQARRDILNMIDNLVLLAGGRAVFHGSVEEALQHFEQCGFHCDTSCNPADFFLDVLHGEAGPIKMKTEIGKTIGYGDELVTSFSAKKRHSPN</sequence>
<keyword evidence="4" id="KW-0812">Transmembrane</keyword>